<dbReference type="Gene3D" id="3.90.1150.10">
    <property type="entry name" value="Aspartate Aminotransferase, domain 1"/>
    <property type="match status" value="1"/>
</dbReference>
<dbReference type="GO" id="GO:0030170">
    <property type="term" value="F:pyridoxal phosphate binding"/>
    <property type="evidence" value="ECO:0007669"/>
    <property type="project" value="InterPro"/>
</dbReference>
<dbReference type="RefSeq" id="WP_132675194.1">
    <property type="nucleotide sequence ID" value="NZ_SMKS01000023.1"/>
</dbReference>
<dbReference type="InterPro" id="IPR015424">
    <property type="entry name" value="PyrdxlP-dep_Trfase"/>
</dbReference>
<dbReference type="GO" id="GO:0005737">
    <property type="term" value="C:cytoplasm"/>
    <property type="evidence" value="ECO:0007669"/>
    <property type="project" value="UniProtKB-SubCell"/>
</dbReference>
<keyword evidence="4 5" id="KW-0663">Pyridoxal phosphate</keyword>
<dbReference type="AlphaFoldDB" id="A0A4R4VIU9"/>
<dbReference type="CDD" id="cd00610">
    <property type="entry name" value="OAT_like"/>
    <property type="match status" value="1"/>
</dbReference>
<dbReference type="EMBL" id="SMKS01000023">
    <property type="protein sequence ID" value="TDD05432.1"/>
    <property type="molecule type" value="Genomic_DNA"/>
</dbReference>
<feature type="binding site" evidence="5">
    <location>
        <position position="277"/>
    </location>
    <ligand>
        <name>N(2)-acetyl-L-ornithine</name>
        <dbReference type="ChEBI" id="CHEBI:57805"/>
    </ligand>
</feature>
<dbReference type="GO" id="GO:0006526">
    <property type="term" value="P:L-arginine biosynthetic process"/>
    <property type="evidence" value="ECO:0007669"/>
    <property type="project" value="UniProtKB-UniRule"/>
</dbReference>
<dbReference type="SUPFAM" id="SSF53383">
    <property type="entry name" value="PLP-dependent transferases"/>
    <property type="match status" value="1"/>
</dbReference>
<keyword evidence="5" id="KW-0963">Cytoplasm</keyword>
<feature type="modified residue" description="N6-(pyridoxal phosphate)lysine" evidence="5">
    <location>
        <position position="249"/>
    </location>
</feature>
<comment type="cofactor">
    <cofactor evidence="5">
        <name>pyridoxal 5'-phosphate</name>
        <dbReference type="ChEBI" id="CHEBI:597326"/>
    </cofactor>
    <text evidence="5">Binds 1 pyridoxal phosphate per subunit.</text>
</comment>
<feature type="binding site" evidence="5">
    <location>
        <position position="135"/>
    </location>
    <ligand>
        <name>pyridoxal 5'-phosphate</name>
        <dbReference type="ChEBI" id="CHEBI:597326"/>
    </ligand>
</feature>
<comment type="miscellaneous">
    <text evidence="5">May also have succinyldiaminopimelate aminotransferase activity, thus carrying out the corresponding step in lysine biosynthesis.</text>
</comment>
<accession>A0A4R4VIU9</accession>
<dbReference type="InterPro" id="IPR050103">
    <property type="entry name" value="Class-III_PLP-dep_AT"/>
</dbReference>
<evidence type="ECO:0000256" key="5">
    <source>
        <dbReference type="HAMAP-Rule" id="MF_01107"/>
    </source>
</evidence>
<dbReference type="PROSITE" id="PS00600">
    <property type="entry name" value="AA_TRANSFER_CLASS_3"/>
    <property type="match status" value="1"/>
</dbReference>
<proteinExistence type="inferred from homology"/>
<dbReference type="NCBIfam" id="NF002874">
    <property type="entry name" value="PRK03244.1"/>
    <property type="match status" value="1"/>
</dbReference>
<dbReference type="InterPro" id="IPR015421">
    <property type="entry name" value="PyrdxlP-dep_Trfase_major"/>
</dbReference>
<dbReference type="FunFam" id="3.40.640.10:FF:000004">
    <property type="entry name" value="Acetylornithine aminotransferase"/>
    <property type="match status" value="1"/>
</dbReference>
<keyword evidence="1 5" id="KW-0032">Aminotransferase</keyword>
<evidence type="ECO:0000256" key="2">
    <source>
        <dbReference type="ARBA" id="ARBA00022605"/>
    </source>
</evidence>
<keyword evidence="3 5" id="KW-0808">Transferase</keyword>
<name>A0A4R4VIU9_9PSEU</name>
<feature type="binding site" evidence="5">
    <location>
        <begin position="109"/>
        <end position="110"/>
    </location>
    <ligand>
        <name>pyridoxal 5'-phosphate</name>
        <dbReference type="ChEBI" id="CHEBI:597326"/>
    </ligand>
</feature>
<dbReference type="NCBIfam" id="TIGR00707">
    <property type="entry name" value="argD"/>
    <property type="match status" value="1"/>
</dbReference>
<dbReference type="GO" id="GO:0003992">
    <property type="term" value="F:N2-acetyl-L-ornithine:2-oxoglutarate 5-aminotransferase activity"/>
    <property type="evidence" value="ECO:0007669"/>
    <property type="project" value="UniProtKB-UniRule"/>
</dbReference>
<sequence>MTTNATGMQRWQASMMDNYGTPKLTFVSGSGAELTDADGKTYLDFVSGIAVNALGHAHPAIVQAVSEQVAKLGHVSNLYVHELGLTLAERLLELAGVSGQGRVLFCNSGAEANEAAFKIARLTGRPKIVATQGGFHGRTMGALALTGQPAKQEPFAPMPAGVVHVPYGDVAALESEVDDNTAAVFLEPIQGENGVVVPPEGYLRAAREIASRNGALLVLDEVQTGIGRTGSWFAFQREGVTPDVITLAKGLGGGLPIGACIGIGSAADLLHPGQHGTTFGGNPIVCAAALAVLDTIAAEGLLDHVEQVGKDLVSGVQGLGHPLVREVRGAGLLVAIGLTEAVAAKVAAAAQERGYLVNPIQPDAIRLCPPLVVRGEQVQRLLTDLPELLNAAKEN</sequence>
<dbReference type="EC" id="2.6.1.11" evidence="5"/>
<dbReference type="InterPro" id="IPR015422">
    <property type="entry name" value="PyrdxlP-dep_Trfase_small"/>
</dbReference>
<dbReference type="InterPro" id="IPR005814">
    <property type="entry name" value="Aminotrans_3"/>
</dbReference>
<evidence type="ECO:0000313" key="7">
    <source>
        <dbReference type="Proteomes" id="UP000295674"/>
    </source>
</evidence>
<comment type="subcellular location">
    <subcellularLocation>
        <location evidence="5">Cytoplasm</location>
    </subcellularLocation>
</comment>
<feature type="binding site" evidence="5">
    <location>
        <position position="278"/>
    </location>
    <ligand>
        <name>pyridoxal 5'-phosphate</name>
        <dbReference type="ChEBI" id="CHEBI:597326"/>
    </ligand>
</feature>
<dbReference type="UniPathway" id="UPA00068">
    <property type="reaction ID" value="UER00109"/>
</dbReference>
<evidence type="ECO:0000256" key="3">
    <source>
        <dbReference type="ARBA" id="ARBA00022679"/>
    </source>
</evidence>
<dbReference type="Proteomes" id="UP000295674">
    <property type="component" value="Unassembled WGS sequence"/>
</dbReference>
<comment type="similarity">
    <text evidence="5">Belongs to the class-III pyridoxal-phosphate-dependent aminotransferase family. ArgD subfamily.</text>
</comment>
<organism evidence="6 7">
    <name type="scientific">Saccharopolyspora terrae</name>
    <dbReference type="NCBI Taxonomy" id="2530384"/>
    <lineage>
        <taxon>Bacteria</taxon>
        <taxon>Bacillati</taxon>
        <taxon>Actinomycetota</taxon>
        <taxon>Actinomycetes</taxon>
        <taxon>Pseudonocardiales</taxon>
        <taxon>Pseudonocardiaceae</taxon>
        <taxon>Saccharopolyspora</taxon>
    </lineage>
</organism>
<evidence type="ECO:0000256" key="1">
    <source>
        <dbReference type="ARBA" id="ARBA00022576"/>
    </source>
</evidence>
<comment type="caution">
    <text evidence="6">The sequence shown here is derived from an EMBL/GenBank/DDBJ whole genome shotgun (WGS) entry which is preliminary data.</text>
</comment>
<dbReference type="InterPro" id="IPR049704">
    <property type="entry name" value="Aminotrans_3_PPA_site"/>
</dbReference>
<dbReference type="PANTHER" id="PTHR11986:SF79">
    <property type="entry name" value="ACETYLORNITHINE AMINOTRANSFERASE, MITOCHONDRIAL"/>
    <property type="match status" value="1"/>
</dbReference>
<dbReference type="PIRSF" id="PIRSF000521">
    <property type="entry name" value="Transaminase_4ab_Lys_Orn"/>
    <property type="match status" value="1"/>
</dbReference>
<dbReference type="OrthoDB" id="9801052at2"/>
<keyword evidence="2 5" id="KW-0028">Amino-acid biosynthesis</keyword>
<dbReference type="NCBIfam" id="NF002325">
    <property type="entry name" value="PRK01278.1"/>
    <property type="match status" value="1"/>
</dbReference>
<feature type="binding site" evidence="5">
    <location>
        <begin position="220"/>
        <end position="223"/>
    </location>
    <ligand>
        <name>pyridoxal 5'-phosphate</name>
        <dbReference type="ChEBI" id="CHEBI:597326"/>
    </ligand>
</feature>
<dbReference type="HAMAP" id="MF_01107">
    <property type="entry name" value="ArgD_aminotrans_3"/>
    <property type="match status" value="1"/>
</dbReference>
<comment type="subunit">
    <text evidence="5">Homodimer.</text>
</comment>
<gene>
    <name evidence="5" type="primary">argD</name>
    <name evidence="6" type="ORF">E1181_14950</name>
</gene>
<comment type="catalytic activity">
    <reaction evidence="5">
        <text>N(2)-acetyl-L-ornithine + 2-oxoglutarate = N-acetyl-L-glutamate 5-semialdehyde + L-glutamate</text>
        <dbReference type="Rhea" id="RHEA:18049"/>
        <dbReference type="ChEBI" id="CHEBI:16810"/>
        <dbReference type="ChEBI" id="CHEBI:29123"/>
        <dbReference type="ChEBI" id="CHEBI:29985"/>
        <dbReference type="ChEBI" id="CHEBI:57805"/>
        <dbReference type="EC" id="2.6.1.11"/>
    </reaction>
</comment>
<evidence type="ECO:0000256" key="4">
    <source>
        <dbReference type="ARBA" id="ARBA00022898"/>
    </source>
</evidence>
<keyword evidence="5" id="KW-0055">Arginine biosynthesis</keyword>
<evidence type="ECO:0000313" key="6">
    <source>
        <dbReference type="EMBL" id="TDD05432.1"/>
    </source>
</evidence>
<dbReference type="PANTHER" id="PTHR11986">
    <property type="entry name" value="AMINOTRANSFERASE CLASS III"/>
    <property type="match status" value="1"/>
</dbReference>
<comment type="pathway">
    <text evidence="5">Amino-acid biosynthesis; L-arginine biosynthesis; N(2)-acetyl-L-ornithine from L-glutamate: step 4/4.</text>
</comment>
<feature type="binding site" evidence="5">
    <location>
        <position position="138"/>
    </location>
    <ligand>
        <name>N(2)-acetyl-L-ornithine</name>
        <dbReference type="ChEBI" id="CHEBI:57805"/>
    </ligand>
</feature>
<keyword evidence="7" id="KW-1185">Reference proteome</keyword>
<protein>
    <recommendedName>
        <fullName evidence="5">Acetylornithine aminotransferase</fullName>
        <shortName evidence="5">ACOAT</shortName>
        <ecNumber evidence="5">2.6.1.11</ecNumber>
    </recommendedName>
</protein>
<dbReference type="GO" id="GO:0042802">
    <property type="term" value="F:identical protein binding"/>
    <property type="evidence" value="ECO:0007669"/>
    <property type="project" value="TreeGrafter"/>
</dbReference>
<dbReference type="Gene3D" id="3.40.640.10">
    <property type="entry name" value="Type I PLP-dependent aspartate aminotransferase-like (Major domain)"/>
    <property type="match status" value="1"/>
</dbReference>
<dbReference type="Pfam" id="PF00202">
    <property type="entry name" value="Aminotran_3"/>
    <property type="match status" value="1"/>
</dbReference>
<dbReference type="InterPro" id="IPR004636">
    <property type="entry name" value="AcOrn/SuccOrn_fam"/>
</dbReference>
<reference evidence="6 7" key="1">
    <citation type="submission" date="2019-03" db="EMBL/GenBank/DDBJ databases">
        <title>Draft genome sequences of novel Actinobacteria.</title>
        <authorList>
            <person name="Sahin N."/>
            <person name="Ay H."/>
            <person name="Saygin H."/>
        </authorList>
    </citation>
    <scope>NUCLEOTIDE SEQUENCE [LARGE SCALE GENOMIC DNA]</scope>
    <source>
        <strain evidence="6 7">16K309</strain>
    </source>
</reference>